<evidence type="ECO:0000256" key="3">
    <source>
        <dbReference type="RuleBase" id="RU362073"/>
    </source>
</evidence>
<dbReference type="Proteomes" id="UP000199598">
    <property type="component" value="Unassembled WGS sequence"/>
</dbReference>
<dbReference type="Gene3D" id="1.20.1330.10">
    <property type="entry name" value="f41 fragment of flagellin, N-terminal domain"/>
    <property type="match status" value="1"/>
</dbReference>
<evidence type="ECO:0000256" key="2">
    <source>
        <dbReference type="ARBA" id="ARBA00023143"/>
    </source>
</evidence>
<dbReference type="Pfam" id="PF00700">
    <property type="entry name" value="Flagellin_C"/>
    <property type="match status" value="1"/>
</dbReference>
<dbReference type="EMBL" id="FOSK01000007">
    <property type="protein sequence ID" value="SFK65799.1"/>
    <property type="molecule type" value="Genomic_DNA"/>
</dbReference>
<dbReference type="PRINTS" id="PR00207">
    <property type="entry name" value="FLAGELLIN"/>
</dbReference>
<feature type="domain" description="Flagellin C-terminal" evidence="5">
    <location>
        <begin position="303"/>
        <end position="388"/>
    </location>
</feature>
<accession>A0A1I4BCK9</accession>
<keyword evidence="7" id="KW-1185">Reference proteome</keyword>
<evidence type="ECO:0000313" key="6">
    <source>
        <dbReference type="EMBL" id="SFK65799.1"/>
    </source>
</evidence>
<keyword evidence="6" id="KW-0966">Cell projection</keyword>
<dbReference type="PANTHER" id="PTHR42792">
    <property type="entry name" value="FLAGELLIN"/>
    <property type="match status" value="1"/>
</dbReference>
<evidence type="ECO:0000259" key="5">
    <source>
        <dbReference type="Pfam" id="PF00700"/>
    </source>
</evidence>
<dbReference type="InterPro" id="IPR001492">
    <property type="entry name" value="Flagellin"/>
</dbReference>
<feature type="domain" description="Flagellin N-terminal" evidence="4">
    <location>
        <begin position="6"/>
        <end position="136"/>
    </location>
</feature>
<keyword evidence="3" id="KW-0964">Secreted</keyword>
<dbReference type="InterPro" id="IPR046358">
    <property type="entry name" value="Flagellin_C"/>
</dbReference>
<evidence type="ECO:0000259" key="4">
    <source>
        <dbReference type="Pfam" id="PF00669"/>
    </source>
</evidence>
<reference evidence="6 7" key="1">
    <citation type="submission" date="2016-10" db="EMBL/GenBank/DDBJ databases">
        <authorList>
            <person name="Varghese N."/>
            <person name="Submissions S."/>
        </authorList>
    </citation>
    <scope>NUCLEOTIDE SEQUENCE [LARGE SCALE GENOMIC DNA]</scope>
    <source>
        <strain evidence="6 7">DSM 16392</strain>
    </source>
</reference>
<evidence type="ECO:0000256" key="1">
    <source>
        <dbReference type="ARBA" id="ARBA00005709"/>
    </source>
</evidence>
<sequence length="389" mass="40303">MSSLLTNSSAMVALTTLRGINDSMATTQNRISTGMRVADASDNAAYWSIATTMKSDNSALSAVKDSLGLGAATVDVAFTAMDQTVDIVSQIKDKLTAATNGTVDREKIQADVEQLQKQLETIASSATFSGENWLQQDMATDALNKEIAGSFTRDAAGNTQIENIVVDTRTTVLVDTRTTGDNTGILTENLAGGVATVAYGTGTDIDTLQVTAAGGDDGIISKATEAAILKYYEGLSDADKATFDATAAIPGGTTTLAEQVTAKLETLSGATAGAGVDPISFLDLDISTLGNNAVDNGILAAYIDVVDGQLSAITDAATELGSAKSRVDMQKEFASNLSDAIDRGIGQLVDADMNAESTRLQALQTQQQLGIQALSIANSGSQNILSLFR</sequence>
<protein>
    <recommendedName>
        <fullName evidence="3">Flagellin</fullName>
    </recommendedName>
</protein>
<keyword evidence="2 3" id="KW-0975">Bacterial flagellum</keyword>
<dbReference type="InterPro" id="IPR001029">
    <property type="entry name" value="Flagellin_N"/>
</dbReference>
<organism evidence="6 7">
    <name type="scientific">Pseudovibrio ascidiaceicola</name>
    <dbReference type="NCBI Taxonomy" id="285279"/>
    <lineage>
        <taxon>Bacteria</taxon>
        <taxon>Pseudomonadati</taxon>
        <taxon>Pseudomonadota</taxon>
        <taxon>Alphaproteobacteria</taxon>
        <taxon>Hyphomicrobiales</taxon>
        <taxon>Stappiaceae</taxon>
        <taxon>Pseudovibrio</taxon>
    </lineage>
</organism>
<comment type="subcellular location">
    <subcellularLocation>
        <location evidence="3">Secreted</location>
    </subcellularLocation>
    <subcellularLocation>
        <location evidence="3">Bacterial flagellum</location>
    </subcellularLocation>
</comment>
<dbReference type="PANTHER" id="PTHR42792:SF2">
    <property type="entry name" value="FLAGELLIN"/>
    <property type="match status" value="1"/>
</dbReference>
<keyword evidence="6" id="KW-0282">Flagellum</keyword>
<dbReference type="Pfam" id="PF00669">
    <property type="entry name" value="Flagellin_N"/>
    <property type="match status" value="1"/>
</dbReference>
<comment type="similarity">
    <text evidence="1 3">Belongs to the bacterial flagellin family.</text>
</comment>
<dbReference type="RefSeq" id="WP_093520643.1">
    <property type="nucleotide sequence ID" value="NZ_FOSK01000007.1"/>
</dbReference>
<keyword evidence="6" id="KW-0969">Cilium</keyword>
<comment type="caution">
    <text evidence="6">The sequence shown here is derived from an EMBL/GenBank/DDBJ whole genome shotgun (WGS) entry which is preliminary data.</text>
</comment>
<dbReference type="SUPFAM" id="SSF64518">
    <property type="entry name" value="Phase 1 flagellin"/>
    <property type="match status" value="1"/>
</dbReference>
<proteinExistence type="inferred from homology"/>
<name>A0A1I4BCK9_9HYPH</name>
<evidence type="ECO:0000313" key="7">
    <source>
        <dbReference type="Proteomes" id="UP000199598"/>
    </source>
</evidence>
<gene>
    <name evidence="6" type="ORF">SAMN04488518_107251</name>
</gene>
<comment type="function">
    <text evidence="3">Flagellin is the subunit protein which polymerizes to form the filaments of bacterial flagella.</text>
</comment>